<accession>A0ABU1D7W5</accession>
<proteinExistence type="predicted"/>
<comment type="caution">
    <text evidence="2">The sequence shown here is derived from an EMBL/GenBank/DDBJ whole genome shotgun (WGS) entry which is preliminary data.</text>
</comment>
<evidence type="ECO:0000256" key="1">
    <source>
        <dbReference type="SAM" id="Coils"/>
    </source>
</evidence>
<keyword evidence="3" id="KW-1185">Reference proteome</keyword>
<dbReference type="EMBL" id="JAUZQE010000027">
    <property type="protein sequence ID" value="MDR4126514.1"/>
    <property type="molecule type" value="Genomic_DNA"/>
</dbReference>
<feature type="coiled-coil region" evidence="1">
    <location>
        <begin position="38"/>
        <end position="80"/>
    </location>
</feature>
<name>A0ABU1D7W5_9BURK</name>
<reference evidence="2 3" key="1">
    <citation type="submission" date="2023-08" db="EMBL/GenBank/DDBJ databases">
        <title>Alcaligenaceae gen. nov., a novel taxon isolated from the sludge of Yixing Pesticide Factory.</title>
        <authorList>
            <person name="Ruan L."/>
        </authorList>
    </citation>
    <scope>NUCLEOTIDE SEQUENCE [LARGE SCALE GENOMIC DNA]</scope>
    <source>
        <strain evidence="2 3">LG-2</strain>
    </source>
</reference>
<dbReference type="Proteomes" id="UP001232156">
    <property type="component" value="Unassembled WGS sequence"/>
</dbReference>
<evidence type="ECO:0000313" key="3">
    <source>
        <dbReference type="Proteomes" id="UP001232156"/>
    </source>
</evidence>
<keyword evidence="1" id="KW-0175">Coiled coil</keyword>
<organism evidence="2 3">
    <name type="scientific">Yanghanlia caeni</name>
    <dbReference type="NCBI Taxonomy" id="3064283"/>
    <lineage>
        <taxon>Bacteria</taxon>
        <taxon>Pseudomonadati</taxon>
        <taxon>Pseudomonadota</taxon>
        <taxon>Betaproteobacteria</taxon>
        <taxon>Burkholderiales</taxon>
        <taxon>Alcaligenaceae</taxon>
        <taxon>Yanghanlia</taxon>
    </lineage>
</organism>
<gene>
    <name evidence="2" type="ORF">Q8947_11035</name>
</gene>
<sequence>MTNKTPEEIMREAEALIEQTLQSLEATSEIYREHGLDLEKLNALEDKYRAEAEALFRQDMEALEREVAEEAARLSFANAAPRTTSPRRLRNMI</sequence>
<protein>
    <submittedName>
        <fullName evidence="2">Uncharacterized protein</fullName>
    </submittedName>
</protein>
<evidence type="ECO:0000313" key="2">
    <source>
        <dbReference type="EMBL" id="MDR4126514.1"/>
    </source>
</evidence>
<dbReference type="RefSeq" id="WP_165277991.1">
    <property type="nucleotide sequence ID" value="NZ_JAUZQE010000027.1"/>
</dbReference>